<dbReference type="GeneID" id="64701394"/>
<organism evidence="1 2">
    <name type="scientific">Suillus discolor</name>
    <dbReference type="NCBI Taxonomy" id="1912936"/>
    <lineage>
        <taxon>Eukaryota</taxon>
        <taxon>Fungi</taxon>
        <taxon>Dikarya</taxon>
        <taxon>Basidiomycota</taxon>
        <taxon>Agaricomycotina</taxon>
        <taxon>Agaricomycetes</taxon>
        <taxon>Agaricomycetidae</taxon>
        <taxon>Boletales</taxon>
        <taxon>Suillineae</taxon>
        <taxon>Suillaceae</taxon>
        <taxon>Suillus</taxon>
    </lineage>
</organism>
<gene>
    <name evidence="1" type="ORF">F5147DRAFT_725773</name>
</gene>
<dbReference type="AlphaFoldDB" id="A0A9P7EUS5"/>
<dbReference type="Proteomes" id="UP000823399">
    <property type="component" value="Unassembled WGS sequence"/>
</dbReference>
<protein>
    <submittedName>
        <fullName evidence="1">Uncharacterized protein</fullName>
    </submittedName>
</protein>
<evidence type="ECO:0000313" key="1">
    <source>
        <dbReference type="EMBL" id="KAG2089431.1"/>
    </source>
</evidence>
<sequence length="98" mass="11409">MFGRLNIWCCANRLSLIISLSMVDNVLTISLTDTVSWMMYTILWDWTGAVVFAMLWGELCTCETSKDPDISRCHLPGNQHFCWSDSRNVNDAYFRRYT</sequence>
<evidence type="ECO:0000313" key="2">
    <source>
        <dbReference type="Proteomes" id="UP000823399"/>
    </source>
</evidence>
<dbReference type="RefSeq" id="XP_041285894.1">
    <property type="nucleotide sequence ID" value="XM_041439135.1"/>
</dbReference>
<keyword evidence="2" id="KW-1185">Reference proteome</keyword>
<proteinExistence type="predicted"/>
<comment type="caution">
    <text evidence="1">The sequence shown here is derived from an EMBL/GenBank/DDBJ whole genome shotgun (WGS) entry which is preliminary data.</text>
</comment>
<dbReference type="EMBL" id="JABBWM010000111">
    <property type="protein sequence ID" value="KAG2089431.1"/>
    <property type="molecule type" value="Genomic_DNA"/>
</dbReference>
<reference evidence="1" key="1">
    <citation type="journal article" date="2020" name="New Phytol.">
        <title>Comparative genomics reveals dynamic genome evolution in host specialist ectomycorrhizal fungi.</title>
        <authorList>
            <person name="Lofgren L.A."/>
            <person name="Nguyen N.H."/>
            <person name="Vilgalys R."/>
            <person name="Ruytinx J."/>
            <person name="Liao H.L."/>
            <person name="Branco S."/>
            <person name="Kuo A."/>
            <person name="LaButti K."/>
            <person name="Lipzen A."/>
            <person name="Andreopoulos W."/>
            <person name="Pangilinan J."/>
            <person name="Riley R."/>
            <person name="Hundley H."/>
            <person name="Na H."/>
            <person name="Barry K."/>
            <person name="Grigoriev I.V."/>
            <person name="Stajich J.E."/>
            <person name="Kennedy P.G."/>
        </authorList>
    </citation>
    <scope>NUCLEOTIDE SEQUENCE</scope>
    <source>
        <strain evidence="1">FC423</strain>
    </source>
</reference>
<name>A0A9P7EUS5_9AGAM</name>
<accession>A0A9P7EUS5</accession>